<sequence length="261" mass="30071">MAVLQENTLETVELTRYNGMEEGDVEKIKDEKVKNTESMDTVELVPWTKTVITDEGTRVERKPSMRHFESLRRFEMNKCRRLDSILLQKVLFDCLHLDICNALTTPVRLEDVTEEAWASTGIHDLYITINSSMIRIPVGSNNTGESDHQQKEKMERLEIFYQQLGRLTELKILDTRRYVKRPAPHVNFRSALSTLEYFLPGLMNLTTLRGQFHANINTAPGFILGGKEVAWITINWPRLEKVEFYTGDYAVDSPEVSSSVE</sequence>
<gene>
    <name evidence="1" type="ORF">KI688_009183</name>
</gene>
<proteinExistence type="predicted"/>
<accession>A0A9P7Y078</accession>
<reference evidence="1" key="1">
    <citation type="submission" date="2021-06" db="EMBL/GenBank/DDBJ databases">
        <title>Genome Sequence of Mortierella hyaline Strain SCG-10, a Cold-Adapted, Nitrate-Reducing Fungus Isolated from Soil in Minnesota, USA.</title>
        <authorList>
            <person name="Aldossari N."/>
        </authorList>
    </citation>
    <scope>NUCLEOTIDE SEQUENCE</scope>
    <source>
        <strain evidence="1">SCG-10</strain>
    </source>
</reference>
<comment type="caution">
    <text evidence="1">The sequence shown here is derived from an EMBL/GenBank/DDBJ whole genome shotgun (WGS) entry which is preliminary data.</text>
</comment>
<evidence type="ECO:0000313" key="2">
    <source>
        <dbReference type="Proteomes" id="UP000707451"/>
    </source>
</evidence>
<organism evidence="1 2">
    <name type="scientific">Linnemannia hyalina</name>
    <dbReference type="NCBI Taxonomy" id="64524"/>
    <lineage>
        <taxon>Eukaryota</taxon>
        <taxon>Fungi</taxon>
        <taxon>Fungi incertae sedis</taxon>
        <taxon>Mucoromycota</taxon>
        <taxon>Mortierellomycotina</taxon>
        <taxon>Mortierellomycetes</taxon>
        <taxon>Mortierellales</taxon>
        <taxon>Mortierellaceae</taxon>
        <taxon>Linnemannia</taxon>
    </lineage>
</organism>
<name>A0A9P7Y078_9FUNG</name>
<evidence type="ECO:0000313" key="1">
    <source>
        <dbReference type="EMBL" id="KAG9069858.1"/>
    </source>
</evidence>
<dbReference type="AlphaFoldDB" id="A0A9P7Y078"/>
<dbReference type="OrthoDB" id="2415324at2759"/>
<protein>
    <submittedName>
        <fullName evidence="1">Uncharacterized protein</fullName>
    </submittedName>
</protein>
<keyword evidence="2" id="KW-1185">Reference proteome</keyword>
<dbReference type="Proteomes" id="UP000707451">
    <property type="component" value="Unassembled WGS sequence"/>
</dbReference>
<dbReference type="EMBL" id="JAHRHY010000004">
    <property type="protein sequence ID" value="KAG9069858.1"/>
    <property type="molecule type" value="Genomic_DNA"/>
</dbReference>